<dbReference type="InterPro" id="IPR002881">
    <property type="entry name" value="DUF58"/>
</dbReference>
<dbReference type="AlphaFoldDB" id="A0A839IKU7"/>
<dbReference type="SUPFAM" id="SSF53300">
    <property type="entry name" value="vWA-like"/>
    <property type="match status" value="1"/>
</dbReference>
<evidence type="ECO:0000259" key="1">
    <source>
        <dbReference type="Pfam" id="PF01882"/>
    </source>
</evidence>
<dbReference type="EMBL" id="JACJFM010000002">
    <property type="protein sequence ID" value="MBB1485330.1"/>
    <property type="molecule type" value="Genomic_DNA"/>
</dbReference>
<evidence type="ECO:0000313" key="3">
    <source>
        <dbReference type="Proteomes" id="UP000565262"/>
    </source>
</evidence>
<feature type="domain" description="DUF58" evidence="1">
    <location>
        <begin position="71"/>
        <end position="286"/>
    </location>
</feature>
<dbReference type="Proteomes" id="UP000565262">
    <property type="component" value="Unassembled WGS sequence"/>
</dbReference>
<accession>A0A839IKU7</accession>
<reference evidence="2 3" key="1">
    <citation type="submission" date="2020-08" db="EMBL/GenBank/DDBJ databases">
        <title>Oceanospirillum sp. nov. isolated from marine sediment.</title>
        <authorList>
            <person name="Ji X."/>
        </authorList>
    </citation>
    <scope>NUCLEOTIDE SEQUENCE [LARGE SCALE GENOMIC DNA]</scope>
    <source>
        <strain evidence="2 3">D5</strain>
    </source>
</reference>
<dbReference type="Pfam" id="PF01882">
    <property type="entry name" value="DUF58"/>
    <property type="match status" value="1"/>
</dbReference>
<name>A0A839IKU7_9GAMM</name>
<dbReference type="PANTHER" id="PTHR33608:SF12">
    <property type="entry name" value="DUF58 DOMAIN-CONTAINING PROTEIN"/>
    <property type="match status" value="1"/>
</dbReference>
<protein>
    <submittedName>
        <fullName evidence="2">DUF58 domain-containing protein</fullName>
    </submittedName>
</protein>
<dbReference type="PANTHER" id="PTHR33608">
    <property type="entry name" value="BLL2464 PROTEIN"/>
    <property type="match status" value="1"/>
</dbReference>
<keyword evidence="3" id="KW-1185">Reference proteome</keyword>
<comment type="caution">
    <text evidence="2">The sequence shown here is derived from an EMBL/GenBank/DDBJ whole genome shotgun (WGS) entry which is preliminary data.</text>
</comment>
<evidence type="ECO:0000313" key="2">
    <source>
        <dbReference type="EMBL" id="MBB1485330.1"/>
    </source>
</evidence>
<gene>
    <name evidence="2" type="ORF">H4O21_01695</name>
</gene>
<dbReference type="RefSeq" id="WP_182807122.1">
    <property type="nucleotide sequence ID" value="NZ_JACJFM010000002.1"/>
</dbReference>
<organism evidence="2 3">
    <name type="scientific">Oceanospirillum sediminis</name>
    <dbReference type="NCBI Taxonomy" id="2760088"/>
    <lineage>
        <taxon>Bacteria</taxon>
        <taxon>Pseudomonadati</taxon>
        <taxon>Pseudomonadota</taxon>
        <taxon>Gammaproteobacteria</taxon>
        <taxon>Oceanospirillales</taxon>
        <taxon>Oceanospirillaceae</taxon>
        <taxon>Oceanospirillum</taxon>
    </lineage>
</organism>
<sequence>MWSLFRISSDADKSYQSTSEQALLPELTLEHLLGWQRYKGALKSKLHTPTSSVLAGQHRSRVQGKGMELSEIRNYQPGDDIRLMDWKVTARTRKPHTKVFMEEKERPVQLVLDLSYSMLFGSQRSKAEQAANVAATIGWALSHQGDRCGGLIFNGKKQYLIRPGARKKGLLPLLKQSCDLSTDLITEHSASAPGRMNQVLKQISLPGHGQLIILISDFWSLDITDNQLLSRLSKKHNVLAVLITDPMESELPPGPCYLHDKQKSFFFDGSLTDDRTRYKKQAEQRQQALKQFFMQNKSHFITLSTEENPPDKLQQCFI</sequence>
<proteinExistence type="predicted"/>
<dbReference type="InterPro" id="IPR036465">
    <property type="entry name" value="vWFA_dom_sf"/>
</dbReference>